<evidence type="ECO:0000256" key="3">
    <source>
        <dbReference type="SAM" id="Phobius"/>
    </source>
</evidence>
<feature type="coiled-coil region" evidence="1">
    <location>
        <begin position="357"/>
        <end position="426"/>
    </location>
</feature>
<gene>
    <name evidence="5" type="ORF">PLBR_LOCUS6103</name>
</gene>
<name>A0A3P3YFC9_PLABS</name>
<feature type="coiled-coil region" evidence="1">
    <location>
        <begin position="613"/>
        <end position="640"/>
    </location>
</feature>
<evidence type="ECO:0000256" key="2">
    <source>
        <dbReference type="SAM" id="MobiDB-lite"/>
    </source>
</evidence>
<feature type="transmembrane region" description="Helical" evidence="3">
    <location>
        <begin position="753"/>
        <end position="773"/>
    </location>
</feature>
<feature type="region of interest" description="Disordered" evidence="2">
    <location>
        <begin position="724"/>
        <end position="744"/>
    </location>
</feature>
<keyword evidence="3" id="KW-0812">Transmembrane</keyword>
<dbReference type="PROSITE" id="PS51257">
    <property type="entry name" value="PROKAR_LIPOPROTEIN"/>
    <property type="match status" value="1"/>
</dbReference>
<protein>
    <submittedName>
        <fullName evidence="5">Uncharacterized protein</fullName>
    </submittedName>
</protein>
<accession>A0A3P3YFC9</accession>
<dbReference type="EMBL" id="OVEO01000010">
    <property type="protein sequence ID" value="SPQ98888.1"/>
    <property type="molecule type" value="Genomic_DNA"/>
</dbReference>
<keyword evidence="4" id="KW-0732">Signal</keyword>
<evidence type="ECO:0000313" key="6">
    <source>
        <dbReference type="Proteomes" id="UP000290189"/>
    </source>
</evidence>
<feature type="chain" id="PRO_5018315074" evidence="4">
    <location>
        <begin position="28"/>
        <end position="806"/>
    </location>
</feature>
<feature type="region of interest" description="Disordered" evidence="2">
    <location>
        <begin position="133"/>
        <end position="165"/>
    </location>
</feature>
<feature type="coiled-coil region" evidence="1">
    <location>
        <begin position="518"/>
        <end position="552"/>
    </location>
</feature>
<dbReference type="AlphaFoldDB" id="A0A3P3YFC9"/>
<sequence>MATGRRRRVPSVVAIALIASCLDVSSAWITDFLWKLTGNPVEAGADDAVGRFQDRTAAPSGHNETRYQLELKDNEIRRLRRQLETQSNEFQADLQLRNTELESLRRQLENARTEPNEASPDDNEIWEDAVDSFPEDTIGHRSDVEERKKPKVSEQRLGSVHEEPGGALSSLEMANQRLRVEVEVLRALVNDQEGTIASLRENLNMTNGGLIACREKIGRLQQLNDVLGRQLEIADAGLDEKCCVSATRCRTVSSQDETQLNQIDAPIKLRDHLISKASDLYTSRRDCELLREERELQGKNHDDQARLLSQARKVDEEQSRTISMLEETNRNPESTKMRLEAAFKDHETSTANQGVRLNQMASELTDTKGANERLRQEKEDLEERCDAAAKLLGDAHNVNEEQSRMIPNLEETNQNLVTAKSQLQADTHGDEASLAKLGRHMVHMARELTDSKGTNERLPLENEAVMTRLDAATTKLADAVKGNADVQSTLDSSDAVAQQHSQVARVLKGRLKMAVREMSVLRGDNHSLRERNERLARQVESITKDLNETRMEDDRRKLACELLVHMYKRRIAEMGDQLDSTMSQLDTSRDDNQNLRAMNDNLGNVLNATRQANVGQRRRIVELEEATDNLTNNLTTAKSDLSKANSWMYKAAYAGAGVLVRGAAPLVTSMFASGRGSPKPVPASGPAHDGKAVSATTAAGLATAALTVGGGLGAAAVYSQVDRKLQREQPVPGQRDPTPRRSPADPMKIAVSMLPWIAVVLLVFGVVTVLMALRAKYRCPAPTTTHVVSTPQAIEVAAARPSIIDF</sequence>
<reference evidence="5 6" key="1">
    <citation type="submission" date="2018-03" db="EMBL/GenBank/DDBJ databases">
        <authorList>
            <person name="Fogelqvist J."/>
        </authorList>
    </citation>
    <scope>NUCLEOTIDE SEQUENCE [LARGE SCALE GENOMIC DNA]</scope>
</reference>
<evidence type="ECO:0000256" key="4">
    <source>
        <dbReference type="SAM" id="SignalP"/>
    </source>
</evidence>
<organism evidence="5 6">
    <name type="scientific">Plasmodiophora brassicae</name>
    <name type="common">Clubroot disease agent</name>
    <dbReference type="NCBI Taxonomy" id="37360"/>
    <lineage>
        <taxon>Eukaryota</taxon>
        <taxon>Sar</taxon>
        <taxon>Rhizaria</taxon>
        <taxon>Endomyxa</taxon>
        <taxon>Phytomyxea</taxon>
        <taxon>Plasmodiophorida</taxon>
        <taxon>Plasmodiophoridae</taxon>
        <taxon>Plasmodiophora</taxon>
    </lineage>
</organism>
<proteinExistence type="predicted"/>
<feature type="signal peptide" evidence="4">
    <location>
        <begin position="1"/>
        <end position="27"/>
    </location>
</feature>
<dbReference type="Proteomes" id="UP000290189">
    <property type="component" value="Unassembled WGS sequence"/>
</dbReference>
<keyword evidence="1" id="KW-0175">Coiled coil</keyword>
<keyword evidence="5" id="KW-0496">Mitochondrion</keyword>
<feature type="coiled-coil region" evidence="1">
    <location>
        <begin position="62"/>
        <end position="114"/>
    </location>
</feature>
<geneLocation type="mitochondrion" evidence="5"/>
<keyword evidence="3" id="KW-0472">Membrane</keyword>
<feature type="coiled-coil region" evidence="1">
    <location>
        <begin position="168"/>
        <end position="202"/>
    </location>
</feature>
<feature type="compositionally biased region" description="Basic and acidic residues" evidence="2">
    <location>
        <begin position="137"/>
        <end position="164"/>
    </location>
</feature>
<evidence type="ECO:0000313" key="5">
    <source>
        <dbReference type="EMBL" id="SPQ98888.1"/>
    </source>
</evidence>
<evidence type="ECO:0000256" key="1">
    <source>
        <dbReference type="SAM" id="Coils"/>
    </source>
</evidence>
<keyword evidence="3" id="KW-1133">Transmembrane helix</keyword>